<feature type="transmembrane region" description="Helical" evidence="8">
    <location>
        <begin position="115"/>
        <end position="139"/>
    </location>
</feature>
<proteinExistence type="predicted"/>
<sequence length="487" mass="52183">MAGESFDEASEYRAASRGMSWWFADEHFDQDARDSRQPRPRRTGSRLLAHPGQLSILYFAALIAVVTLLLLIPASSREQGSTDPVTAFFTAVSALSTCGIPVVNTAEHWTRFGQAIILVSVQLGGLGVMTFASIIALAVSRHIKVQQRVLAANELGTTKLAEVRGVVTIVVVTTFAIEGVTMVFLFPGLYRLNGGELGVTLWEALFYAVSSYNNTGFTPDAAGLHVDSWAVGLPVLAAAFVGTLGFPVILNLVRAARLRIAPRRWNLHTKLTLVTTFALVATSLLWFLVVEWNNPALFKDADASMRLRSALSAAVMPRSSGFDLSWVPRVSEETKVFMSGMMFIGGGSSSTAGGIRVTTLAVIVLMCRAAFTGRHDVNAFRRRIPTRLLTTAVSVTATCLALVVAASLALMFATDASLTDALFETCSAFSLGGYTVGVASADDPATLLILAAVMIVGRLGPMTFAYAISRPRTPEAVRYPQEPIVVG</sequence>
<organism evidence="9 10">
    <name type="scientific">Bifidobacterium longum</name>
    <dbReference type="NCBI Taxonomy" id="216816"/>
    <lineage>
        <taxon>Bacteria</taxon>
        <taxon>Bacillati</taxon>
        <taxon>Actinomycetota</taxon>
        <taxon>Actinomycetes</taxon>
        <taxon>Bifidobacteriales</taxon>
        <taxon>Bifidobacteriaceae</taxon>
        <taxon>Bifidobacterium</taxon>
    </lineage>
</organism>
<accession>A0A2N0TLS6</accession>
<feature type="transmembrane region" description="Helical" evidence="8">
    <location>
        <begin position="341"/>
        <end position="367"/>
    </location>
</feature>
<dbReference type="Proteomes" id="UP000232928">
    <property type="component" value="Unassembled WGS sequence"/>
</dbReference>
<feature type="transmembrane region" description="Helical" evidence="8">
    <location>
        <begin position="229"/>
        <end position="250"/>
    </location>
</feature>
<gene>
    <name evidence="9" type="ORF">APC1461_0028</name>
</gene>
<dbReference type="RefSeq" id="WP_101027264.1">
    <property type="nucleotide sequence ID" value="NZ_PJEG01000001.1"/>
</dbReference>
<evidence type="ECO:0000313" key="9">
    <source>
        <dbReference type="EMBL" id="PKD15704.1"/>
    </source>
</evidence>
<dbReference type="InterPro" id="IPR003445">
    <property type="entry name" value="Cat_transpt"/>
</dbReference>
<keyword evidence="3" id="KW-1003">Cell membrane</keyword>
<feature type="transmembrane region" description="Helical" evidence="8">
    <location>
        <begin position="447"/>
        <end position="468"/>
    </location>
</feature>
<dbReference type="EMBL" id="PJEG01000001">
    <property type="protein sequence ID" value="PKD15704.1"/>
    <property type="molecule type" value="Genomic_DNA"/>
</dbReference>
<feature type="transmembrane region" description="Helical" evidence="8">
    <location>
        <begin position="85"/>
        <end position="103"/>
    </location>
</feature>
<keyword evidence="2" id="KW-0813">Transport</keyword>
<evidence type="ECO:0000256" key="4">
    <source>
        <dbReference type="ARBA" id="ARBA00022692"/>
    </source>
</evidence>
<evidence type="ECO:0000256" key="1">
    <source>
        <dbReference type="ARBA" id="ARBA00004651"/>
    </source>
</evidence>
<dbReference type="AlphaFoldDB" id="A0A2N0TLS6"/>
<reference evidence="9 10" key="1">
    <citation type="submission" date="2017-12" db="EMBL/GenBank/DDBJ databases">
        <title>Bifidobacterium longum APC/DPC strains.</title>
        <authorList>
            <person name="Arboleya S."/>
        </authorList>
    </citation>
    <scope>NUCLEOTIDE SEQUENCE [LARGE SCALE GENOMIC DNA]</scope>
    <source>
        <strain evidence="9 10">APC1461</strain>
    </source>
</reference>
<feature type="transmembrane region" description="Helical" evidence="8">
    <location>
        <begin position="55"/>
        <end position="73"/>
    </location>
</feature>
<protein>
    <submittedName>
        <fullName evidence="9">TrkH family potassium uptake protein</fullName>
    </submittedName>
</protein>
<dbReference type="PANTHER" id="PTHR32024">
    <property type="entry name" value="TRK SYSTEM POTASSIUM UPTAKE PROTEIN TRKG-RELATED"/>
    <property type="match status" value="1"/>
</dbReference>
<evidence type="ECO:0000256" key="8">
    <source>
        <dbReference type="SAM" id="Phobius"/>
    </source>
</evidence>
<feature type="transmembrane region" description="Helical" evidence="8">
    <location>
        <begin position="388"/>
        <end position="413"/>
    </location>
</feature>
<name>A0A2N0TLS6_BIFLN</name>
<comment type="subcellular location">
    <subcellularLocation>
        <location evidence="1">Cell membrane</location>
        <topology evidence="1">Multi-pass membrane protein</topology>
    </subcellularLocation>
</comment>
<comment type="caution">
    <text evidence="9">The sequence shown here is derived from an EMBL/GenBank/DDBJ whole genome shotgun (WGS) entry which is preliminary data.</text>
</comment>
<keyword evidence="5 8" id="KW-1133">Transmembrane helix</keyword>
<evidence type="ECO:0000256" key="6">
    <source>
        <dbReference type="ARBA" id="ARBA00023065"/>
    </source>
</evidence>
<feature type="transmembrane region" description="Helical" evidence="8">
    <location>
        <begin position="166"/>
        <end position="190"/>
    </location>
</feature>
<dbReference type="PANTHER" id="PTHR32024:SF1">
    <property type="entry name" value="KTR SYSTEM POTASSIUM UPTAKE PROTEIN B"/>
    <property type="match status" value="1"/>
</dbReference>
<feature type="transmembrane region" description="Helical" evidence="8">
    <location>
        <begin position="271"/>
        <end position="289"/>
    </location>
</feature>
<dbReference type="GO" id="GO:0005886">
    <property type="term" value="C:plasma membrane"/>
    <property type="evidence" value="ECO:0007669"/>
    <property type="project" value="UniProtKB-SubCell"/>
</dbReference>
<dbReference type="GO" id="GO:0008324">
    <property type="term" value="F:monoatomic cation transmembrane transporter activity"/>
    <property type="evidence" value="ECO:0007669"/>
    <property type="project" value="InterPro"/>
</dbReference>
<evidence type="ECO:0000256" key="2">
    <source>
        <dbReference type="ARBA" id="ARBA00022448"/>
    </source>
</evidence>
<evidence type="ECO:0000256" key="3">
    <source>
        <dbReference type="ARBA" id="ARBA00022475"/>
    </source>
</evidence>
<dbReference type="Pfam" id="PF02386">
    <property type="entry name" value="TrkH"/>
    <property type="match status" value="1"/>
</dbReference>
<keyword evidence="7 8" id="KW-0472">Membrane</keyword>
<evidence type="ECO:0000256" key="7">
    <source>
        <dbReference type="ARBA" id="ARBA00023136"/>
    </source>
</evidence>
<evidence type="ECO:0000256" key="5">
    <source>
        <dbReference type="ARBA" id="ARBA00022989"/>
    </source>
</evidence>
<keyword evidence="4 8" id="KW-0812">Transmembrane</keyword>
<keyword evidence="6" id="KW-0406">Ion transport</keyword>
<evidence type="ECO:0000313" key="10">
    <source>
        <dbReference type="Proteomes" id="UP000232928"/>
    </source>
</evidence>
<dbReference type="GO" id="GO:0030001">
    <property type="term" value="P:metal ion transport"/>
    <property type="evidence" value="ECO:0007669"/>
    <property type="project" value="UniProtKB-ARBA"/>
</dbReference>